<comment type="caution">
    <text evidence="7">The sequence shown here is derived from an EMBL/GenBank/DDBJ whole genome shotgun (WGS) entry which is preliminary data.</text>
</comment>
<evidence type="ECO:0000259" key="5">
    <source>
        <dbReference type="PROSITE" id="PS51201"/>
    </source>
</evidence>
<dbReference type="InterPro" id="IPR036291">
    <property type="entry name" value="NAD(P)-bd_dom_sf"/>
</dbReference>
<dbReference type="InterPro" id="IPR050721">
    <property type="entry name" value="Trk_Ktr_HKT_K-transport"/>
</dbReference>
<dbReference type="PRINTS" id="PR00335">
    <property type="entry name" value="KUPTAKETRKA"/>
</dbReference>
<name>A0A0P6XZQ2_9CHLR</name>
<evidence type="ECO:0000256" key="3">
    <source>
        <dbReference type="ARBA" id="ARBA00022958"/>
    </source>
</evidence>
<gene>
    <name evidence="7" type="ORF">AC812_00810</name>
</gene>
<evidence type="ECO:0000313" key="8">
    <source>
        <dbReference type="Proteomes" id="UP000050514"/>
    </source>
</evidence>
<reference evidence="7 8" key="1">
    <citation type="submission" date="2015-07" db="EMBL/GenBank/DDBJ databases">
        <title>Draft genome of Bellilinea caldifistulae DSM 17877.</title>
        <authorList>
            <person name="Hemp J."/>
            <person name="Ward L.M."/>
            <person name="Pace L.A."/>
            <person name="Fischer W.W."/>
        </authorList>
    </citation>
    <scope>NUCLEOTIDE SEQUENCE [LARGE SCALE GENOMIC DNA]</scope>
    <source>
        <strain evidence="7 8">GOMI-1</strain>
    </source>
</reference>
<evidence type="ECO:0000256" key="4">
    <source>
        <dbReference type="ARBA" id="ARBA00023027"/>
    </source>
</evidence>
<evidence type="ECO:0000256" key="1">
    <source>
        <dbReference type="ARBA" id="ARBA00017378"/>
    </source>
</evidence>
<evidence type="ECO:0000259" key="6">
    <source>
        <dbReference type="PROSITE" id="PS51202"/>
    </source>
</evidence>
<dbReference type="InterPro" id="IPR006036">
    <property type="entry name" value="K_uptake_TrkA"/>
</dbReference>
<dbReference type="PROSITE" id="PS51202">
    <property type="entry name" value="RCK_C"/>
    <property type="match status" value="1"/>
</dbReference>
<feature type="domain" description="RCK C-terminal" evidence="6">
    <location>
        <begin position="136"/>
        <end position="215"/>
    </location>
</feature>
<dbReference type="Proteomes" id="UP000050514">
    <property type="component" value="Unassembled WGS sequence"/>
</dbReference>
<dbReference type="EMBL" id="LGHJ01000004">
    <property type="protein sequence ID" value="KPL78575.1"/>
    <property type="molecule type" value="Genomic_DNA"/>
</dbReference>
<dbReference type="AlphaFoldDB" id="A0A0P6XZQ2"/>
<keyword evidence="2" id="KW-0633">Potassium transport</keyword>
<keyword evidence="2" id="KW-0406">Ion transport</keyword>
<keyword evidence="4" id="KW-0520">NAD</keyword>
<dbReference type="Pfam" id="PF02080">
    <property type="entry name" value="TrkA_C"/>
    <property type="match status" value="1"/>
</dbReference>
<dbReference type="InterPro" id="IPR006037">
    <property type="entry name" value="RCK_C"/>
</dbReference>
<dbReference type="InterPro" id="IPR003148">
    <property type="entry name" value="RCK_N"/>
</dbReference>
<keyword evidence="2" id="KW-0813">Transport</keyword>
<dbReference type="Gene3D" id="3.40.50.720">
    <property type="entry name" value="NAD(P)-binding Rossmann-like Domain"/>
    <property type="match status" value="1"/>
</dbReference>
<keyword evidence="3" id="KW-0630">Potassium</keyword>
<dbReference type="PATRIC" id="fig|360411.5.peg.1258"/>
<dbReference type="SUPFAM" id="SSF116726">
    <property type="entry name" value="TrkA C-terminal domain-like"/>
    <property type="match status" value="1"/>
</dbReference>
<dbReference type="SUPFAM" id="SSF51735">
    <property type="entry name" value="NAD(P)-binding Rossmann-fold domains"/>
    <property type="match status" value="1"/>
</dbReference>
<dbReference type="OrthoDB" id="9775180at2"/>
<dbReference type="STRING" id="360411.AC812_00810"/>
<dbReference type="Gene3D" id="3.30.70.1450">
    <property type="entry name" value="Regulator of K+ conductance, C-terminal domain"/>
    <property type="match status" value="1"/>
</dbReference>
<feature type="domain" description="RCK N-terminal" evidence="5">
    <location>
        <begin position="1"/>
        <end position="117"/>
    </location>
</feature>
<keyword evidence="8" id="KW-1185">Reference proteome</keyword>
<dbReference type="GO" id="GO:0015079">
    <property type="term" value="F:potassium ion transmembrane transporter activity"/>
    <property type="evidence" value="ECO:0007669"/>
    <property type="project" value="InterPro"/>
</dbReference>
<dbReference type="InterPro" id="IPR036721">
    <property type="entry name" value="RCK_C_sf"/>
</dbReference>
<accession>A0A0P6XZQ2</accession>
<evidence type="ECO:0000256" key="2">
    <source>
        <dbReference type="ARBA" id="ARBA00022538"/>
    </source>
</evidence>
<protein>
    <recommendedName>
        <fullName evidence="1">Trk system potassium uptake protein TrkA</fullName>
    </recommendedName>
</protein>
<dbReference type="PROSITE" id="PS51201">
    <property type="entry name" value="RCK_N"/>
    <property type="match status" value="1"/>
</dbReference>
<dbReference type="PANTHER" id="PTHR43833:SF8">
    <property type="entry name" value="TRK SYSTEM POTASSIUM UPTAKE PROTEIN TRKA"/>
    <property type="match status" value="1"/>
</dbReference>
<dbReference type="Pfam" id="PF02254">
    <property type="entry name" value="TrkA_N"/>
    <property type="match status" value="1"/>
</dbReference>
<proteinExistence type="predicted"/>
<organism evidence="7 8">
    <name type="scientific">Bellilinea caldifistulae</name>
    <dbReference type="NCBI Taxonomy" id="360411"/>
    <lineage>
        <taxon>Bacteria</taxon>
        <taxon>Bacillati</taxon>
        <taxon>Chloroflexota</taxon>
        <taxon>Anaerolineae</taxon>
        <taxon>Anaerolineales</taxon>
        <taxon>Anaerolineaceae</taxon>
        <taxon>Bellilinea</taxon>
    </lineage>
</organism>
<dbReference type="GO" id="GO:0005886">
    <property type="term" value="C:plasma membrane"/>
    <property type="evidence" value="ECO:0007669"/>
    <property type="project" value="InterPro"/>
</dbReference>
<dbReference type="PANTHER" id="PTHR43833">
    <property type="entry name" value="POTASSIUM CHANNEL PROTEIN 2-RELATED-RELATED"/>
    <property type="match status" value="1"/>
</dbReference>
<sequence length="218" mass="23785">MQIIVVGCGRLGSALAYRLFRAGHSVAVIDSSPTSFNNLPPDFTGRLHEGDALSQDVLVRAGIENADALAAVTSSDAINAVVARVAREVFHVPNVVARNYDPRCRVLFEELELQVISSTSWGAQRIEEMLYDSGVHTVFSAGNGEVEIYEFVIPERWDGKTLEELLPDEECLPISITRAGRAMLPQSGLMIKGGDIIHVSATFNGSNCLRQKLMEGRE</sequence>
<evidence type="ECO:0000313" key="7">
    <source>
        <dbReference type="EMBL" id="KPL78575.1"/>
    </source>
</evidence>